<evidence type="ECO:0000313" key="9">
    <source>
        <dbReference type="WBParaSite" id="HPBE_0002576401-mRNA-1"/>
    </source>
</evidence>
<comment type="similarity">
    <text evidence="2">Belongs to the CD36 family.</text>
</comment>
<comment type="subcellular location">
    <subcellularLocation>
        <location evidence="1">Membrane</location>
    </subcellularLocation>
</comment>
<dbReference type="Pfam" id="PF01130">
    <property type="entry name" value="CD36"/>
    <property type="match status" value="1"/>
</dbReference>
<evidence type="ECO:0000256" key="4">
    <source>
        <dbReference type="ARBA" id="ARBA00022989"/>
    </source>
</evidence>
<keyword evidence="6" id="KW-0325">Glycoprotein</keyword>
<keyword evidence="8" id="KW-1185">Reference proteome</keyword>
<evidence type="ECO:0000256" key="6">
    <source>
        <dbReference type="ARBA" id="ARBA00023180"/>
    </source>
</evidence>
<keyword evidence="4 7" id="KW-1133">Transmembrane helix</keyword>
<keyword evidence="5 7" id="KW-0472">Membrane</keyword>
<keyword evidence="3 7" id="KW-0812">Transmembrane</keyword>
<dbReference type="GO" id="GO:0005737">
    <property type="term" value="C:cytoplasm"/>
    <property type="evidence" value="ECO:0007669"/>
    <property type="project" value="TreeGrafter"/>
</dbReference>
<feature type="transmembrane region" description="Helical" evidence="7">
    <location>
        <begin position="235"/>
        <end position="260"/>
    </location>
</feature>
<dbReference type="GO" id="GO:0005044">
    <property type="term" value="F:scavenger receptor activity"/>
    <property type="evidence" value="ECO:0007669"/>
    <property type="project" value="TreeGrafter"/>
</dbReference>
<dbReference type="PANTHER" id="PTHR11923:SF51">
    <property type="entry name" value="LYSOSOME MEMBRANE PROTEIN 2"/>
    <property type="match status" value="1"/>
</dbReference>
<evidence type="ECO:0000256" key="2">
    <source>
        <dbReference type="ARBA" id="ARBA00010532"/>
    </source>
</evidence>
<organism evidence="8 9">
    <name type="scientific">Heligmosomoides polygyrus</name>
    <name type="common">Parasitic roundworm</name>
    <dbReference type="NCBI Taxonomy" id="6339"/>
    <lineage>
        <taxon>Eukaryota</taxon>
        <taxon>Metazoa</taxon>
        <taxon>Ecdysozoa</taxon>
        <taxon>Nematoda</taxon>
        <taxon>Chromadorea</taxon>
        <taxon>Rhabditida</taxon>
        <taxon>Rhabditina</taxon>
        <taxon>Rhabditomorpha</taxon>
        <taxon>Strongyloidea</taxon>
        <taxon>Heligmosomidae</taxon>
        <taxon>Heligmosomoides</taxon>
    </lineage>
</organism>
<evidence type="ECO:0000256" key="3">
    <source>
        <dbReference type="ARBA" id="ARBA00022692"/>
    </source>
</evidence>
<dbReference type="AlphaFoldDB" id="A0A183GSU4"/>
<dbReference type="PRINTS" id="PR01609">
    <property type="entry name" value="CD36FAMILY"/>
</dbReference>
<reference evidence="9" key="1">
    <citation type="submission" date="2019-09" db="UniProtKB">
        <authorList>
            <consortium name="WormBaseParasite"/>
        </authorList>
    </citation>
    <scope>IDENTIFICATION</scope>
</reference>
<dbReference type="PANTHER" id="PTHR11923">
    <property type="entry name" value="SCAVENGER RECEPTOR CLASS B TYPE-1 SR-B1"/>
    <property type="match status" value="1"/>
</dbReference>
<evidence type="ECO:0000256" key="1">
    <source>
        <dbReference type="ARBA" id="ARBA00004370"/>
    </source>
</evidence>
<dbReference type="WBParaSite" id="HPBE_0002576401-mRNA-1">
    <property type="protein sequence ID" value="HPBE_0002576401-mRNA-1"/>
    <property type="gene ID" value="HPBE_0002576401"/>
</dbReference>
<accession>A0A183GSU4</accession>
<evidence type="ECO:0000256" key="5">
    <source>
        <dbReference type="ARBA" id="ARBA00023136"/>
    </source>
</evidence>
<dbReference type="InterPro" id="IPR002159">
    <property type="entry name" value="CD36_fam"/>
</dbReference>
<protein>
    <submittedName>
        <fullName evidence="9">Scavenger receptor class B member 1</fullName>
    </submittedName>
</protein>
<name>A0A183GSU4_HELPZ</name>
<evidence type="ECO:0000256" key="7">
    <source>
        <dbReference type="SAM" id="Phobius"/>
    </source>
</evidence>
<dbReference type="GO" id="GO:0016020">
    <property type="term" value="C:membrane"/>
    <property type="evidence" value="ECO:0007669"/>
    <property type="project" value="UniProtKB-SubCell"/>
</dbReference>
<sequence>LRFIRSANSLDLPVSVFTFNNMSIMPDTTWDSADARQIRGTDGQLFPPMLEEGRDLEIFAGPMCRSIPMEFRGRSEFEGIAAFRYGFPSKMFDPSVPENRGFCNKNNTPTFYNASIQIPGCLPKGLLDISRCVPGAPRIYVSNSHFFSAHPEVQSSIKGMAVPNEYDDQTLVDVEPTSGVPIFAKRATQINVGMVHGNLELMPNFIMPVLWMNETAAFDSDTRSQLSGLTSIKHIVYVVGVSFLTVGLLMLFAVIVAVVLQTVLKVGNLI</sequence>
<proteinExistence type="inferred from homology"/>
<evidence type="ECO:0000313" key="8">
    <source>
        <dbReference type="Proteomes" id="UP000050761"/>
    </source>
</evidence>
<dbReference type="Proteomes" id="UP000050761">
    <property type="component" value="Unassembled WGS sequence"/>
</dbReference>